<name>A0A268EZQ5_9BACL</name>
<comment type="subcellular location">
    <subcellularLocation>
        <location evidence="1">Cell membrane</location>
        <topology evidence="1">Multi-pass membrane protein</topology>
    </subcellularLocation>
</comment>
<feature type="transmembrane region" description="Helical" evidence="7">
    <location>
        <begin position="237"/>
        <end position="258"/>
    </location>
</feature>
<evidence type="ECO:0000256" key="4">
    <source>
        <dbReference type="ARBA" id="ARBA00022692"/>
    </source>
</evidence>
<dbReference type="PANTHER" id="PTHR40074">
    <property type="entry name" value="O-ACETYLTRANSFERASE WECH"/>
    <property type="match status" value="1"/>
</dbReference>
<feature type="transmembrane region" description="Helical" evidence="7">
    <location>
        <begin position="307"/>
        <end position="327"/>
    </location>
</feature>
<dbReference type="Proteomes" id="UP000215596">
    <property type="component" value="Unassembled WGS sequence"/>
</dbReference>
<evidence type="ECO:0000256" key="7">
    <source>
        <dbReference type="SAM" id="Phobius"/>
    </source>
</evidence>
<evidence type="ECO:0000313" key="10">
    <source>
        <dbReference type="Proteomes" id="UP000215596"/>
    </source>
</evidence>
<feature type="transmembrane region" description="Helical" evidence="7">
    <location>
        <begin position="94"/>
        <end position="115"/>
    </location>
</feature>
<dbReference type="RefSeq" id="WP_095264186.1">
    <property type="nucleotide sequence ID" value="NZ_NPBY01000020.1"/>
</dbReference>
<accession>A0A268EZQ5</accession>
<keyword evidence="4 7" id="KW-0812">Transmembrane</keyword>
<feature type="transmembrane region" description="Helical" evidence="7">
    <location>
        <begin position="278"/>
        <end position="295"/>
    </location>
</feature>
<dbReference type="AlphaFoldDB" id="A0A268EZQ5"/>
<organism evidence="9 10">
    <name type="scientific">Paenibacillus campinasensis</name>
    <dbReference type="NCBI Taxonomy" id="66347"/>
    <lineage>
        <taxon>Bacteria</taxon>
        <taxon>Bacillati</taxon>
        <taxon>Bacillota</taxon>
        <taxon>Bacilli</taxon>
        <taxon>Bacillales</taxon>
        <taxon>Paenibacillaceae</taxon>
        <taxon>Paenibacillus</taxon>
    </lineage>
</organism>
<reference evidence="9 10" key="1">
    <citation type="submission" date="2017-07" db="EMBL/GenBank/DDBJ databases">
        <title>Isolation and whole genome analysis of endospore-forming bacteria from heroin.</title>
        <authorList>
            <person name="Kalinowski J."/>
            <person name="Ahrens B."/>
            <person name="Al-Dilaimi A."/>
            <person name="Winkler A."/>
            <person name="Wibberg D."/>
            <person name="Schleenbecker U."/>
            <person name="Ruckert C."/>
            <person name="Wolfel R."/>
            <person name="Grass G."/>
        </authorList>
    </citation>
    <scope>NUCLEOTIDE SEQUENCE [LARGE SCALE GENOMIC DNA]</scope>
    <source>
        <strain evidence="9 10">7537-G1</strain>
    </source>
</reference>
<evidence type="ECO:0000256" key="3">
    <source>
        <dbReference type="ARBA" id="ARBA00022475"/>
    </source>
</evidence>
<dbReference type="PANTHER" id="PTHR40074:SF2">
    <property type="entry name" value="O-ACETYLTRANSFERASE WECH"/>
    <property type="match status" value="1"/>
</dbReference>
<comment type="similarity">
    <text evidence="2">Belongs to the acyltransferase 3 family.</text>
</comment>
<feature type="transmembrane region" description="Helical" evidence="7">
    <location>
        <begin position="142"/>
        <end position="162"/>
    </location>
</feature>
<feature type="transmembrane region" description="Helical" evidence="7">
    <location>
        <begin position="171"/>
        <end position="191"/>
    </location>
</feature>
<dbReference type="GO" id="GO:0009246">
    <property type="term" value="P:enterobacterial common antigen biosynthetic process"/>
    <property type="evidence" value="ECO:0007669"/>
    <property type="project" value="TreeGrafter"/>
</dbReference>
<feature type="transmembrane region" description="Helical" evidence="7">
    <location>
        <begin position="197"/>
        <end position="217"/>
    </location>
</feature>
<comment type="caution">
    <text evidence="9">The sequence shown here is derived from an EMBL/GenBank/DDBJ whole genome shotgun (WGS) entry which is preliminary data.</text>
</comment>
<feature type="transmembrane region" description="Helical" evidence="7">
    <location>
        <begin position="19"/>
        <end position="40"/>
    </location>
</feature>
<dbReference type="EMBL" id="NPBY01000020">
    <property type="protein sequence ID" value="PAD78615.1"/>
    <property type="molecule type" value="Genomic_DNA"/>
</dbReference>
<gene>
    <name evidence="9" type="ORF">CHH67_06075</name>
</gene>
<evidence type="ECO:0000313" key="9">
    <source>
        <dbReference type="EMBL" id="PAD78615.1"/>
    </source>
</evidence>
<evidence type="ECO:0000256" key="2">
    <source>
        <dbReference type="ARBA" id="ARBA00007400"/>
    </source>
</evidence>
<feature type="transmembrane region" description="Helical" evidence="7">
    <location>
        <begin position="52"/>
        <end position="74"/>
    </location>
</feature>
<evidence type="ECO:0000256" key="1">
    <source>
        <dbReference type="ARBA" id="ARBA00004651"/>
    </source>
</evidence>
<dbReference type="GO" id="GO:0016413">
    <property type="term" value="F:O-acetyltransferase activity"/>
    <property type="evidence" value="ECO:0007669"/>
    <property type="project" value="TreeGrafter"/>
</dbReference>
<keyword evidence="9" id="KW-0012">Acyltransferase</keyword>
<evidence type="ECO:0000256" key="6">
    <source>
        <dbReference type="ARBA" id="ARBA00023136"/>
    </source>
</evidence>
<evidence type="ECO:0000256" key="5">
    <source>
        <dbReference type="ARBA" id="ARBA00022989"/>
    </source>
</evidence>
<dbReference type="InterPro" id="IPR002656">
    <property type="entry name" value="Acyl_transf_3_dom"/>
</dbReference>
<keyword evidence="9" id="KW-0808">Transferase</keyword>
<evidence type="ECO:0000259" key="8">
    <source>
        <dbReference type="Pfam" id="PF01757"/>
    </source>
</evidence>
<dbReference type="Pfam" id="PF01757">
    <property type="entry name" value="Acyl_transf_3"/>
    <property type="match status" value="1"/>
</dbReference>
<protein>
    <submittedName>
        <fullName evidence="9">Acyltransferase</fullName>
    </submittedName>
</protein>
<dbReference type="GO" id="GO:0005886">
    <property type="term" value="C:plasma membrane"/>
    <property type="evidence" value="ECO:0007669"/>
    <property type="project" value="UniProtKB-SubCell"/>
</dbReference>
<sequence length="396" mass="45930">MNNSQALGLRRERLPELQLVRACAIIGVLSVHSTSFAVSAMTSSQYFWTYNFLNIFMKFGTPTFIFLSSLVLFYNYYSEPITLKRISGFYKKRLLYIIVPYTVFSVFYFGLLHYLHYQGRPLGETMESFFTKLLTGKAYTHLYFVFISIQFYLLFPLILWLLKKMPRLARWAVPIGLGIQWTFILLNKYYWQVPNKGSWALSYIAYFMLGAFVGIYYPKLKAWLTICRTHATPLRTALWIILWLGWIAAGLGHVYVYYNSRLYGTAYNSTLYELMWNLHTYLGVIVLLQLASLVYRGAKPRVTDGLMRLGAVSFGIYLIHPFFLLVYRQFPPETGSSLMMYLWYAGGFAVALMCSWIVVEITVRWLPGSWVIFGRVPKSKSTGQQQDIAASRSLRT</sequence>
<proteinExistence type="inferred from homology"/>
<feature type="domain" description="Acyltransferase 3" evidence="8">
    <location>
        <begin position="16"/>
        <end position="359"/>
    </location>
</feature>
<keyword evidence="6 7" id="KW-0472">Membrane</keyword>
<keyword evidence="5 7" id="KW-1133">Transmembrane helix</keyword>
<dbReference type="OrthoDB" id="65129at2"/>
<feature type="transmembrane region" description="Helical" evidence="7">
    <location>
        <begin position="339"/>
        <end position="359"/>
    </location>
</feature>
<keyword evidence="3" id="KW-1003">Cell membrane</keyword>